<accession>A0A091DJP4</accession>
<proteinExistence type="predicted"/>
<keyword evidence="3" id="KW-1185">Reference proteome</keyword>
<evidence type="ECO:0000313" key="2">
    <source>
        <dbReference type="EMBL" id="KFO32344.1"/>
    </source>
</evidence>
<name>A0A091DJP4_FUKDA</name>
<evidence type="ECO:0000256" key="1">
    <source>
        <dbReference type="SAM" id="MobiDB-lite"/>
    </source>
</evidence>
<sequence length="105" mass="11229">MPMRLNAMQILQNCPGSRLSLHVICGPRKRPKVFWDDCVDIVVGNLEGSKNFLRTECQLQHNGLPGREGTEATGSLGGMAAPSGALQPLSSQQRSLSLPPLPGPP</sequence>
<feature type="region of interest" description="Disordered" evidence="1">
    <location>
        <begin position="61"/>
        <end position="105"/>
    </location>
</feature>
<dbReference type="EMBL" id="KN122182">
    <property type="protein sequence ID" value="KFO32344.1"/>
    <property type="molecule type" value="Genomic_DNA"/>
</dbReference>
<reference evidence="2 3" key="1">
    <citation type="submission" date="2013-11" db="EMBL/GenBank/DDBJ databases">
        <title>The Damaraland mole rat (Fukomys damarensis) genome and evolution of African mole rats.</title>
        <authorList>
            <person name="Gladyshev V.N."/>
            <person name="Fang X."/>
        </authorList>
    </citation>
    <scope>NUCLEOTIDE SEQUENCE [LARGE SCALE GENOMIC DNA]</scope>
    <source>
        <tissue evidence="2">Liver</tissue>
    </source>
</reference>
<gene>
    <name evidence="2" type="ORF">H920_06291</name>
</gene>
<dbReference type="AlphaFoldDB" id="A0A091DJP4"/>
<feature type="compositionally biased region" description="Low complexity" evidence="1">
    <location>
        <begin position="86"/>
        <end position="98"/>
    </location>
</feature>
<evidence type="ECO:0000313" key="3">
    <source>
        <dbReference type="Proteomes" id="UP000028990"/>
    </source>
</evidence>
<organism evidence="2 3">
    <name type="scientific">Fukomys damarensis</name>
    <name type="common">Damaraland mole rat</name>
    <name type="synonym">Cryptomys damarensis</name>
    <dbReference type="NCBI Taxonomy" id="885580"/>
    <lineage>
        <taxon>Eukaryota</taxon>
        <taxon>Metazoa</taxon>
        <taxon>Chordata</taxon>
        <taxon>Craniata</taxon>
        <taxon>Vertebrata</taxon>
        <taxon>Euteleostomi</taxon>
        <taxon>Mammalia</taxon>
        <taxon>Eutheria</taxon>
        <taxon>Euarchontoglires</taxon>
        <taxon>Glires</taxon>
        <taxon>Rodentia</taxon>
        <taxon>Hystricomorpha</taxon>
        <taxon>Bathyergidae</taxon>
        <taxon>Fukomys</taxon>
    </lineage>
</organism>
<protein>
    <submittedName>
        <fullName evidence="2">Uncharacterized protein</fullName>
    </submittedName>
</protein>
<dbReference type="Proteomes" id="UP000028990">
    <property type="component" value="Unassembled WGS sequence"/>
</dbReference>